<evidence type="ECO:0000313" key="1">
    <source>
        <dbReference type="EMBL" id="TKB98572.1"/>
    </source>
</evidence>
<sequence>MEDKKINIVSEPTADYEKAEMDLLKLALTRSYTERFLIMTRLMKMDMMFRKAKITHKPFIEPKNI</sequence>
<dbReference type="Proteomes" id="UP000308181">
    <property type="component" value="Unassembled WGS sequence"/>
</dbReference>
<organism evidence="1 2">
    <name type="scientific">Pedobacter cryophilus</name>
    <dbReference type="NCBI Taxonomy" id="2571271"/>
    <lineage>
        <taxon>Bacteria</taxon>
        <taxon>Pseudomonadati</taxon>
        <taxon>Bacteroidota</taxon>
        <taxon>Sphingobacteriia</taxon>
        <taxon>Sphingobacteriales</taxon>
        <taxon>Sphingobacteriaceae</taxon>
        <taxon>Pedobacter</taxon>
    </lineage>
</organism>
<protein>
    <submittedName>
        <fullName evidence="1">Uncharacterized protein</fullName>
    </submittedName>
</protein>
<dbReference type="AlphaFoldDB" id="A0A4U1BZD0"/>
<evidence type="ECO:0000313" key="2">
    <source>
        <dbReference type="Proteomes" id="UP000308181"/>
    </source>
</evidence>
<dbReference type="EMBL" id="SWBP01000002">
    <property type="protein sequence ID" value="TKB98572.1"/>
    <property type="molecule type" value="Genomic_DNA"/>
</dbReference>
<dbReference type="RefSeq" id="WP_136825388.1">
    <property type="nucleotide sequence ID" value="NZ_SWBP01000002.1"/>
</dbReference>
<proteinExistence type="predicted"/>
<reference evidence="1 2" key="1">
    <citation type="submission" date="2019-04" db="EMBL/GenBank/DDBJ databases">
        <title>Pedobacter sp. AR-3-17 sp. nov., isolated from Arctic soil.</title>
        <authorList>
            <person name="Dahal R.H."/>
            <person name="Kim D.-U."/>
        </authorList>
    </citation>
    <scope>NUCLEOTIDE SEQUENCE [LARGE SCALE GENOMIC DNA]</scope>
    <source>
        <strain evidence="1 2">AR-3-17</strain>
    </source>
</reference>
<accession>A0A4U1BZD0</accession>
<name>A0A4U1BZD0_9SPHI</name>
<gene>
    <name evidence="1" type="ORF">FA046_05485</name>
</gene>
<dbReference type="OrthoDB" id="680773at2"/>
<keyword evidence="2" id="KW-1185">Reference proteome</keyword>
<comment type="caution">
    <text evidence="1">The sequence shown here is derived from an EMBL/GenBank/DDBJ whole genome shotgun (WGS) entry which is preliminary data.</text>
</comment>